<keyword evidence="7 12" id="KW-1133">Transmembrane helix</keyword>
<dbReference type="EMBL" id="CAMGYJ010000006">
    <property type="protein sequence ID" value="CAI0433403.1"/>
    <property type="molecule type" value="Genomic_DNA"/>
</dbReference>
<feature type="transmembrane region" description="Helical" evidence="12">
    <location>
        <begin position="404"/>
        <end position="423"/>
    </location>
</feature>
<dbReference type="InterPro" id="IPR044880">
    <property type="entry name" value="NCX_ion-bd_dom_sf"/>
</dbReference>
<feature type="transmembrane region" description="Helical" evidence="12">
    <location>
        <begin position="516"/>
        <end position="537"/>
    </location>
</feature>
<dbReference type="PANTHER" id="PTHR12266">
    <property type="entry name" value="NA+/CA2+ K+ INDEPENDENT EXCHANGER"/>
    <property type="match status" value="1"/>
</dbReference>
<dbReference type="PANTHER" id="PTHR12266:SF24">
    <property type="entry name" value="CATION_CALCIUM EXCHANGER 1"/>
    <property type="match status" value="1"/>
</dbReference>
<dbReference type="InterPro" id="IPR004837">
    <property type="entry name" value="NaCa_Exmemb"/>
</dbReference>
<dbReference type="GO" id="GO:0015297">
    <property type="term" value="F:antiporter activity"/>
    <property type="evidence" value="ECO:0007669"/>
    <property type="project" value="UniProtKB-KW"/>
</dbReference>
<keyword evidence="10" id="KW-0406">Ion transport</keyword>
<evidence type="ECO:0000256" key="4">
    <source>
        <dbReference type="ARBA" id="ARBA00022538"/>
    </source>
</evidence>
<dbReference type="GO" id="GO:0008324">
    <property type="term" value="F:monoatomic cation transmembrane transporter activity"/>
    <property type="evidence" value="ECO:0007669"/>
    <property type="project" value="TreeGrafter"/>
</dbReference>
<keyword evidence="4" id="KW-0633">Potassium transport</keyword>
<evidence type="ECO:0000256" key="5">
    <source>
        <dbReference type="ARBA" id="ARBA00022692"/>
    </source>
</evidence>
<keyword evidence="8" id="KW-0915">Sodium</keyword>
<keyword evidence="10" id="KW-0739">Sodium transport</keyword>
<feature type="transmembrane region" description="Helical" evidence="12">
    <location>
        <begin position="233"/>
        <end position="256"/>
    </location>
</feature>
<comment type="subcellular location">
    <subcellularLocation>
        <location evidence="1">Membrane</location>
        <topology evidence="1">Multi-pass membrane protein</topology>
    </subcellularLocation>
</comment>
<feature type="transmembrane region" description="Helical" evidence="12">
    <location>
        <begin position="174"/>
        <end position="196"/>
    </location>
</feature>
<keyword evidence="2" id="KW-0813">Transport</keyword>
<evidence type="ECO:0000256" key="8">
    <source>
        <dbReference type="ARBA" id="ARBA00023053"/>
    </source>
</evidence>
<feature type="transmembrane region" description="Helical" evidence="12">
    <location>
        <begin position="430"/>
        <end position="451"/>
    </location>
</feature>
<keyword evidence="6" id="KW-0630">Potassium</keyword>
<evidence type="ECO:0000256" key="1">
    <source>
        <dbReference type="ARBA" id="ARBA00004141"/>
    </source>
</evidence>
<evidence type="ECO:0000256" key="2">
    <source>
        <dbReference type="ARBA" id="ARBA00022448"/>
    </source>
</evidence>
<dbReference type="GO" id="GO:0006813">
    <property type="term" value="P:potassium ion transport"/>
    <property type="evidence" value="ECO:0007669"/>
    <property type="project" value="UniProtKB-KW"/>
</dbReference>
<keyword evidence="5 12" id="KW-0812">Transmembrane</keyword>
<evidence type="ECO:0000256" key="6">
    <source>
        <dbReference type="ARBA" id="ARBA00022958"/>
    </source>
</evidence>
<evidence type="ECO:0000256" key="3">
    <source>
        <dbReference type="ARBA" id="ARBA00022449"/>
    </source>
</evidence>
<feature type="transmembrane region" description="Helical" evidence="12">
    <location>
        <begin position="100"/>
        <end position="122"/>
    </location>
</feature>
<keyword evidence="9 12" id="KW-0472">Membrane</keyword>
<dbReference type="Gene3D" id="1.20.1420.30">
    <property type="entry name" value="NCX, central ion-binding region"/>
    <property type="match status" value="2"/>
</dbReference>
<dbReference type="Pfam" id="PF01699">
    <property type="entry name" value="Na_Ca_ex"/>
    <property type="match status" value="2"/>
</dbReference>
<comment type="caution">
    <text evidence="14">The sequence shown here is derived from an EMBL/GenBank/DDBJ whole genome shotgun (WGS) entry which is preliminary data.</text>
</comment>
<keyword evidence="15" id="KW-1185">Reference proteome</keyword>
<evidence type="ECO:0000256" key="9">
    <source>
        <dbReference type="ARBA" id="ARBA00023136"/>
    </source>
</evidence>
<keyword evidence="3" id="KW-0050">Antiport</keyword>
<feature type="domain" description="Sodium/calcium exchanger membrane region" evidence="13">
    <location>
        <begin position="408"/>
        <end position="560"/>
    </location>
</feature>
<feature type="transmembrane region" description="Helical" evidence="12">
    <location>
        <begin position="208"/>
        <end position="227"/>
    </location>
</feature>
<feature type="transmembrane region" description="Helical" evidence="12">
    <location>
        <begin position="134"/>
        <end position="154"/>
    </location>
</feature>
<evidence type="ECO:0000256" key="11">
    <source>
        <dbReference type="ARBA" id="ARBA00038187"/>
    </source>
</evidence>
<dbReference type="Proteomes" id="UP001154282">
    <property type="component" value="Unassembled WGS sequence"/>
</dbReference>
<evidence type="ECO:0000313" key="14">
    <source>
        <dbReference type="EMBL" id="CAI0433403.1"/>
    </source>
</evidence>
<reference evidence="14" key="1">
    <citation type="submission" date="2022-08" db="EMBL/GenBank/DDBJ databases">
        <authorList>
            <person name="Gutierrez-Valencia J."/>
        </authorList>
    </citation>
    <scope>NUCLEOTIDE SEQUENCE</scope>
</reference>
<evidence type="ECO:0000313" key="15">
    <source>
        <dbReference type="Proteomes" id="UP001154282"/>
    </source>
</evidence>
<gene>
    <name evidence="14" type="ORF">LITE_LOCUS23854</name>
</gene>
<feature type="transmembrane region" description="Helical" evidence="12">
    <location>
        <begin position="373"/>
        <end position="392"/>
    </location>
</feature>
<evidence type="ECO:0000256" key="12">
    <source>
        <dbReference type="SAM" id="Phobius"/>
    </source>
</evidence>
<evidence type="ECO:0000259" key="13">
    <source>
        <dbReference type="Pfam" id="PF01699"/>
    </source>
</evidence>
<evidence type="ECO:0000256" key="7">
    <source>
        <dbReference type="ARBA" id="ARBA00022989"/>
    </source>
</evidence>
<evidence type="ECO:0000256" key="10">
    <source>
        <dbReference type="ARBA" id="ARBA00023201"/>
    </source>
</evidence>
<dbReference type="AlphaFoldDB" id="A0AAV0LGC2"/>
<proteinExistence type="inferred from homology"/>
<sequence>MASFSSIFHSRKLIIFLNTSLTSLLAFLLITSTFLPSFELQGEKLIIGAQAGAISCKIHDYEDHNTKCLYLKSHTSSACSSKGYINYLQIFYCTCGHSPLLGYSFLFLWLAILFYLLANTAAEYFCSSLESLSTLLKLSPTIAGVTLLSLGNGAPDVFSSIVSFTSSGNGGVGLNSVLGGAFVVSNVVVGVISTLISSHEVAIEKSSFIRDVCFFLFSLASLLLILVVGEITLWVAILFLSIYILYVCVVLFMQFYSKKQNNVSLKPSTLDSLENGVPLLGYVDDQEPPPVSSKPSFPLEDHHQESSKLLCIGKVLHLLELPLYLPRRLTIPVVSEEKWSKPFAVASVSLSPILLTTLFNTQRQKKFGSSGNLVSYFAAGLVGIVLGNLAFVNTNSSSPPKKWLFPWLAGGFLMSVTWTYIIAEELVSLLVSMGYILGIDPSVLGLTLLAWGNSVGDLITNVAMAVNGGPDGAQVAISGCYAGPMFNTLLGLGVSFVISAWDSYPSSYVIPGDGSLYETLGFLMAGLVWALVVLPWKGMKLDSVLGVGLLCIYLCFLVLRLCRAVGGGFGL</sequence>
<feature type="domain" description="Sodium/calcium exchanger membrane region" evidence="13">
    <location>
        <begin position="108"/>
        <end position="251"/>
    </location>
</feature>
<dbReference type="InterPro" id="IPR051359">
    <property type="entry name" value="CaCA_antiporter"/>
</dbReference>
<comment type="similarity">
    <text evidence="11">Belongs to the Ca(2+):cation antiporter (CaCA) (TC 2.A.19) family. Cation/calcium exchanger (CCX) subfamily.</text>
</comment>
<organism evidence="14 15">
    <name type="scientific">Linum tenue</name>
    <dbReference type="NCBI Taxonomy" id="586396"/>
    <lineage>
        <taxon>Eukaryota</taxon>
        <taxon>Viridiplantae</taxon>
        <taxon>Streptophyta</taxon>
        <taxon>Embryophyta</taxon>
        <taxon>Tracheophyta</taxon>
        <taxon>Spermatophyta</taxon>
        <taxon>Magnoliopsida</taxon>
        <taxon>eudicotyledons</taxon>
        <taxon>Gunneridae</taxon>
        <taxon>Pentapetalae</taxon>
        <taxon>rosids</taxon>
        <taxon>fabids</taxon>
        <taxon>Malpighiales</taxon>
        <taxon>Linaceae</taxon>
        <taxon>Linum</taxon>
    </lineage>
</organism>
<feature type="transmembrane region" description="Helical" evidence="12">
    <location>
        <begin position="12"/>
        <end position="35"/>
    </location>
</feature>
<dbReference type="GO" id="GO:0006814">
    <property type="term" value="P:sodium ion transport"/>
    <property type="evidence" value="ECO:0007669"/>
    <property type="project" value="UniProtKB-KW"/>
</dbReference>
<name>A0AAV0LGC2_9ROSI</name>
<dbReference type="GO" id="GO:0016020">
    <property type="term" value="C:membrane"/>
    <property type="evidence" value="ECO:0007669"/>
    <property type="project" value="UniProtKB-SubCell"/>
</dbReference>
<feature type="transmembrane region" description="Helical" evidence="12">
    <location>
        <begin position="543"/>
        <end position="562"/>
    </location>
</feature>
<accession>A0AAV0LGC2</accession>
<protein>
    <recommendedName>
        <fullName evidence="13">Sodium/calcium exchanger membrane region domain-containing protein</fullName>
    </recommendedName>
</protein>